<keyword evidence="4" id="KW-1185">Reference proteome</keyword>
<gene>
    <name evidence="3" type="ORF">NKR23_g9079</name>
</gene>
<feature type="region of interest" description="Disordered" evidence="1">
    <location>
        <begin position="123"/>
        <end position="145"/>
    </location>
</feature>
<comment type="caution">
    <text evidence="3">The sequence shown here is derived from an EMBL/GenBank/DDBJ whole genome shotgun (WGS) entry which is preliminary data.</text>
</comment>
<feature type="domain" description="LYR motif-containing protein Cup1-like N-terminal" evidence="2">
    <location>
        <begin position="14"/>
        <end position="96"/>
    </location>
</feature>
<protein>
    <recommendedName>
        <fullName evidence="2">LYR motif-containing protein Cup1-like N-terminal domain-containing protein</fullName>
    </recommendedName>
</protein>
<feature type="region of interest" description="Disordered" evidence="1">
    <location>
        <begin position="243"/>
        <end position="267"/>
    </location>
</feature>
<dbReference type="Proteomes" id="UP001174694">
    <property type="component" value="Unassembled WGS sequence"/>
</dbReference>
<evidence type="ECO:0000256" key="1">
    <source>
        <dbReference type="SAM" id="MobiDB-lite"/>
    </source>
</evidence>
<proteinExistence type="predicted"/>
<dbReference type="Pfam" id="PF20263">
    <property type="entry name" value="LYRM2-like"/>
    <property type="match status" value="1"/>
</dbReference>
<sequence length="388" mass="43747">MPLSFPGPQAPLHVYRHLLREASYLPPVCTAYVKDRIRTRFRRHRRESDPAAARLRLGKARHDLRFLRAANAGDMARMRRLLLKCFGRTGPRRRELVNRLVAPAPPADSAELAEMVARMKDKAVEASDSSDEAAESGVPLKGRKGGKPDFLDKWDTSKVLALAKSQSVASITNSPRPNIKSGRMDADADIPKSNIWGRPLPLKVHRTKEKKWWKAMIHRVLPPVEKGEWNLLGALARGETSAKASWEMPSRRPAARSVTHKSDTRPGQDAEAAVWDWGIYVNEPVRSLERKSSRKFKLLTGEEQASSSPYAAGPPVGIHTFSPRFWRRMYANIWQMTPIMEKRPGADGKFQITWGKLKAELPYATNGYGEFFEGVDSKGRVSRQQRVE</sequence>
<reference evidence="3" key="1">
    <citation type="submission" date="2022-07" db="EMBL/GenBank/DDBJ databases">
        <title>Fungi with potential for degradation of polypropylene.</title>
        <authorList>
            <person name="Gostincar C."/>
        </authorList>
    </citation>
    <scope>NUCLEOTIDE SEQUENCE</scope>
    <source>
        <strain evidence="3">EXF-13308</strain>
    </source>
</reference>
<accession>A0AA38RNY9</accession>
<dbReference type="AlphaFoldDB" id="A0AA38RNY9"/>
<evidence type="ECO:0000313" key="4">
    <source>
        <dbReference type="Proteomes" id="UP001174694"/>
    </source>
</evidence>
<organism evidence="3 4">
    <name type="scientific">Pleurostoma richardsiae</name>
    <dbReference type="NCBI Taxonomy" id="41990"/>
    <lineage>
        <taxon>Eukaryota</taxon>
        <taxon>Fungi</taxon>
        <taxon>Dikarya</taxon>
        <taxon>Ascomycota</taxon>
        <taxon>Pezizomycotina</taxon>
        <taxon>Sordariomycetes</taxon>
        <taxon>Sordariomycetidae</taxon>
        <taxon>Calosphaeriales</taxon>
        <taxon>Pleurostomataceae</taxon>
        <taxon>Pleurostoma</taxon>
    </lineage>
</organism>
<evidence type="ECO:0000313" key="3">
    <source>
        <dbReference type="EMBL" id="KAJ9137561.1"/>
    </source>
</evidence>
<evidence type="ECO:0000259" key="2">
    <source>
        <dbReference type="Pfam" id="PF20263"/>
    </source>
</evidence>
<dbReference type="EMBL" id="JANBVO010000034">
    <property type="protein sequence ID" value="KAJ9137561.1"/>
    <property type="molecule type" value="Genomic_DNA"/>
</dbReference>
<dbReference type="InterPro" id="IPR046896">
    <property type="entry name" value="Cup1-like_N"/>
</dbReference>
<dbReference type="CDD" id="cd20273">
    <property type="entry name" value="Complex1_LYR_unchar"/>
    <property type="match status" value="1"/>
</dbReference>
<name>A0AA38RNY9_9PEZI</name>